<reference evidence="2" key="1">
    <citation type="journal article" date="2013" name="Environ. Microbiol.">
        <title>Microbiota from the distal guts of lean and obese adolescents exhibit partial functional redundancy besides clear differences in community structure.</title>
        <authorList>
            <person name="Ferrer M."/>
            <person name="Ruiz A."/>
            <person name="Lanza F."/>
            <person name="Haange S.B."/>
            <person name="Oberbach A."/>
            <person name="Till H."/>
            <person name="Bargiela R."/>
            <person name="Campoy C."/>
            <person name="Segura M.T."/>
            <person name="Richter M."/>
            <person name="von Bergen M."/>
            <person name="Seifert J."/>
            <person name="Suarez A."/>
        </authorList>
    </citation>
    <scope>NUCLEOTIDE SEQUENCE</scope>
</reference>
<comment type="caution">
    <text evidence="2">The sequence shown here is derived from an EMBL/GenBank/DDBJ whole genome shotgun (WGS) entry which is preliminary data.</text>
</comment>
<gene>
    <name evidence="2" type="ORF">OBE_05030</name>
</gene>
<name>K1TKZ5_9ZZZZ</name>
<evidence type="ECO:0000256" key="1">
    <source>
        <dbReference type="SAM" id="MobiDB-lite"/>
    </source>
</evidence>
<feature type="non-terminal residue" evidence="2">
    <location>
        <position position="232"/>
    </location>
</feature>
<feature type="non-terminal residue" evidence="2">
    <location>
        <position position="1"/>
    </location>
</feature>
<accession>K1TKZ5</accession>
<evidence type="ECO:0000313" key="2">
    <source>
        <dbReference type="EMBL" id="EKC68264.1"/>
    </source>
</evidence>
<feature type="region of interest" description="Disordered" evidence="1">
    <location>
        <begin position="202"/>
        <end position="232"/>
    </location>
</feature>
<organism evidence="2">
    <name type="scientific">human gut metagenome</name>
    <dbReference type="NCBI Taxonomy" id="408170"/>
    <lineage>
        <taxon>unclassified sequences</taxon>
        <taxon>metagenomes</taxon>
        <taxon>organismal metagenomes</taxon>
    </lineage>
</organism>
<proteinExistence type="predicted"/>
<dbReference type="EMBL" id="AJWZ01003431">
    <property type="protein sequence ID" value="EKC68264.1"/>
    <property type="molecule type" value="Genomic_DNA"/>
</dbReference>
<sequence length="232" mass="24931">VSYAGQAEPLSFQEFCDLTAQEGMPDEFRNVTLNFVASQVTVKAVTVEYGAAFDMANAPELPAKGGYTAEWSDFDHDHVVFDQTIEAVYTPLDSVVQSGDTRNGLPILLAEGAFGTAEVTLTPSSESPGAVGTLLECWEITLPEDHSDSHVLHYLAPSDNTVVYLRDADGSWRKVDTTEDGSYLVFTAMTDETTLAAVEKPGYSAADSDRRRCGSGAAGYPVHSGPQHRKSA</sequence>
<dbReference type="AlphaFoldDB" id="K1TKZ5"/>
<protein>
    <submittedName>
        <fullName evidence="2">Uncharacterized protein</fullName>
    </submittedName>
</protein>